<sequence length="136" mass="15495">MDTTWLSKQEDTTITRVSPSINSIDGREDGHQVKASNAVKPNTNFQSSGDLEIVGKGVLSKPFPPQRQANKYLQQPYIPRPPKNAEVNTVAKANREALKAIRLKRMKRQAKQQYSTLLRNMLELCYSHDVFRLKID</sequence>
<accession>A0A7J7J0F8</accession>
<proteinExistence type="predicted"/>
<evidence type="ECO:0000313" key="2">
    <source>
        <dbReference type="Proteomes" id="UP000593567"/>
    </source>
</evidence>
<name>A0A7J7J0F8_BUGNE</name>
<protein>
    <submittedName>
        <fullName evidence="1">Uncharacterized protein</fullName>
    </submittedName>
</protein>
<gene>
    <name evidence="1" type="ORF">EB796_022499</name>
</gene>
<reference evidence="1" key="1">
    <citation type="submission" date="2020-06" db="EMBL/GenBank/DDBJ databases">
        <title>Draft genome of Bugula neritina, a colonial animal packing powerful symbionts and potential medicines.</title>
        <authorList>
            <person name="Rayko M."/>
        </authorList>
    </citation>
    <scope>NUCLEOTIDE SEQUENCE [LARGE SCALE GENOMIC DNA]</scope>
    <source>
        <strain evidence="1">Kwan_BN1</strain>
    </source>
</reference>
<dbReference type="EMBL" id="VXIV02003250">
    <property type="protein sequence ID" value="KAF6019196.1"/>
    <property type="molecule type" value="Genomic_DNA"/>
</dbReference>
<keyword evidence="2" id="KW-1185">Reference proteome</keyword>
<comment type="caution">
    <text evidence="1">The sequence shown here is derived from an EMBL/GenBank/DDBJ whole genome shotgun (WGS) entry which is preliminary data.</text>
</comment>
<evidence type="ECO:0000313" key="1">
    <source>
        <dbReference type="EMBL" id="KAF6019196.1"/>
    </source>
</evidence>
<dbReference type="Proteomes" id="UP000593567">
    <property type="component" value="Unassembled WGS sequence"/>
</dbReference>
<organism evidence="1 2">
    <name type="scientific">Bugula neritina</name>
    <name type="common">Brown bryozoan</name>
    <name type="synonym">Sertularia neritina</name>
    <dbReference type="NCBI Taxonomy" id="10212"/>
    <lineage>
        <taxon>Eukaryota</taxon>
        <taxon>Metazoa</taxon>
        <taxon>Spiralia</taxon>
        <taxon>Lophotrochozoa</taxon>
        <taxon>Bryozoa</taxon>
        <taxon>Gymnolaemata</taxon>
        <taxon>Cheilostomatida</taxon>
        <taxon>Flustrina</taxon>
        <taxon>Buguloidea</taxon>
        <taxon>Bugulidae</taxon>
        <taxon>Bugula</taxon>
    </lineage>
</organism>
<dbReference type="AlphaFoldDB" id="A0A7J7J0F8"/>